<protein>
    <submittedName>
        <fullName evidence="5">ArsR/SmtB family transcription factor</fullName>
    </submittedName>
</protein>
<keyword evidence="3" id="KW-0804">Transcription</keyword>
<dbReference type="InterPro" id="IPR051081">
    <property type="entry name" value="HTH_MetalResp_TranReg"/>
</dbReference>
<dbReference type="InterPro" id="IPR011991">
    <property type="entry name" value="ArsR-like_HTH"/>
</dbReference>
<evidence type="ECO:0000256" key="1">
    <source>
        <dbReference type="ARBA" id="ARBA00023015"/>
    </source>
</evidence>
<keyword evidence="1" id="KW-0805">Transcription regulation</keyword>
<evidence type="ECO:0000313" key="6">
    <source>
        <dbReference type="Proteomes" id="UP001596408"/>
    </source>
</evidence>
<organism evidence="5 6">
    <name type="scientific">Halopelagius fulvigenes</name>
    <dbReference type="NCBI Taxonomy" id="1198324"/>
    <lineage>
        <taxon>Archaea</taxon>
        <taxon>Methanobacteriati</taxon>
        <taxon>Methanobacteriota</taxon>
        <taxon>Stenosarchaea group</taxon>
        <taxon>Halobacteria</taxon>
        <taxon>Halobacteriales</taxon>
        <taxon>Haloferacaceae</taxon>
    </lineage>
</organism>
<dbReference type="NCBIfam" id="NF033788">
    <property type="entry name" value="HTH_metalloreg"/>
    <property type="match status" value="1"/>
</dbReference>
<proteinExistence type="predicted"/>
<dbReference type="GO" id="GO:0003677">
    <property type="term" value="F:DNA binding"/>
    <property type="evidence" value="ECO:0007669"/>
    <property type="project" value="UniProtKB-KW"/>
</dbReference>
<dbReference type="CDD" id="cd00090">
    <property type="entry name" value="HTH_ARSR"/>
    <property type="match status" value="1"/>
</dbReference>
<evidence type="ECO:0000259" key="4">
    <source>
        <dbReference type="PROSITE" id="PS50987"/>
    </source>
</evidence>
<dbReference type="RefSeq" id="WP_379691944.1">
    <property type="nucleotide sequence ID" value="NZ_JBHSXH010000004.1"/>
</dbReference>
<dbReference type="InterPro" id="IPR036388">
    <property type="entry name" value="WH-like_DNA-bd_sf"/>
</dbReference>
<evidence type="ECO:0000256" key="3">
    <source>
        <dbReference type="ARBA" id="ARBA00023163"/>
    </source>
</evidence>
<dbReference type="Pfam" id="PF01022">
    <property type="entry name" value="HTH_5"/>
    <property type="match status" value="1"/>
</dbReference>
<dbReference type="EMBL" id="JBHSXH010000004">
    <property type="protein sequence ID" value="MFC6823510.1"/>
    <property type="molecule type" value="Genomic_DNA"/>
</dbReference>
<dbReference type="PRINTS" id="PR00778">
    <property type="entry name" value="HTHARSR"/>
</dbReference>
<sequence>MAETDVFVALADPTRRRLVEVMHDGESSVTELAEHVDIEQPGVSRHLRILKDAGFVNVRADGRRRMYSLRPEPFEELAEWMRRYAHEEVDRVERLAAFVEDSHDQEEPR</sequence>
<dbReference type="InterPro" id="IPR001845">
    <property type="entry name" value="HTH_ArsR_DNA-bd_dom"/>
</dbReference>
<dbReference type="InterPro" id="IPR036390">
    <property type="entry name" value="WH_DNA-bd_sf"/>
</dbReference>
<evidence type="ECO:0000256" key="2">
    <source>
        <dbReference type="ARBA" id="ARBA00023125"/>
    </source>
</evidence>
<keyword evidence="2" id="KW-0238">DNA-binding</keyword>
<dbReference type="PANTHER" id="PTHR33154:SF33">
    <property type="entry name" value="TRANSCRIPTIONAL REPRESSOR SDPR"/>
    <property type="match status" value="1"/>
</dbReference>
<dbReference type="PANTHER" id="PTHR33154">
    <property type="entry name" value="TRANSCRIPTIONAL REGULATOR, ARSR FAMILY"/>
    <property type="match status" value="1"/>
</dbReference>
<dbReference type="SMART" id="SM00418">
    <property type="entry name" value="HTH_ARSR"/>
    <property type="match status" value="1"/>
</dbReference>
<feature type="domain" description="HTH arsR-type" evidence="4">
    <location>
        <begin position="1"/>
        <end position="89"/>
    </location>
</feature>
<evidence type="ECO:0000313" key="5">
    <source>
        <dbReference type="EMBL" id="MFC6823510.1"/>
    </source>
</evidence>
<dbReference type="Gene3D" id="1.10.10.10">
    <property type="entry name" value="Winged helix-like DNA-binding domain superfamily/Winged helix DNA-binding domain"/>
    <property type="match status" value="1"/>
</dbReference>
<reference evidence="5 6" key="1">
    <citation type="journal article" date="2019" name="Int. J. Syst. Evol. Microbiol.">
        <title>The Global Catalogue of Microorganisms (GCM) 10K type strain sequencing project: providing services to taxonomists for standard genome sequencing and annotation.</title>
        <authorList>
            <consortium name="The Broad Institute Genomics Platform"/>
            <consortium name="The Broad Institute Genome Sequencing Center for Infectious Disease"/>
            <person name="Wu L."/>
            <person name="Ma J."/>
        </authorList>
    </citation>
    <scope>NUCLEOTIDE SEQUENCE [LARGE SCALE GENOMIC DNA]</scope>
    <source>
        <strain evidence="5 6">YIM 94188</strain>
    </source>
</reference>
<dbReference type="Proteomes" id="UP001596408">
    <property type="component" value="Unassembled WGS sequence"/>
</dbReference>
<comment type="caution">
    <text evidence="5">The sequence shown here is derived from an EMBL/GenBank/DDBJ whole genome shotgun (WGS) entry which is preliminary data.</text>
</comment>
<dbReference type="SUPFAM" id="SSF46785">
    <property type="entry name" value="Winged helix' DNA-binding domain"/>
    <property type="match status" value="1"/>
</dbReference>
<name>A0ABD5TXD2_9EURY</name>
<accession>A0ABD5TXD2</accession>
<keyword evidence="6" id="KW-1185">Reference proteome</keyword>
<dbReference type="PROSITE" id="PS50987">
    <property type="entry name" value="HTH_ARSR_2"/>
    <property type="match status" value="1"/>
</dbReference>
<dbReference type="AlphaFoldDB" id="A0ABD5TXD2"/>
<gene>
    <name evidence="5" type="ORF">ACFQEV_00600</name>
</gene>